<keyword evidence="5 13" id="KW-0028">Amino-acid biosynthesis</keyword>
<feature type="domain" description="ACT" evidence="14">
    <location>
        <begin position="345"/>
        <end position="408"/>
    </location>
</feature>
<dbReference type="EMBL" id="AP024702">
    <property type="protein sequence ID" value="BCX48185.1"/>
    <property type="molecule type" value="Genomic_DNA"/>
</dbReference>
<keyword evidence="7" id="KW-0547">Nucleotide-binding</keyword>
<feature type="domain" description="ACT" evidence="14">
    <location>
        <begin position="264"/>
        <end position="339"/>
    </location>
</feature>
<dbReference type="Gene3D" id="3.40.1160.10">
    <property type="entry name" value="Acetylglutamate kinase-like"/>
    <property type="match status" value="1"/>
</dbReference>
<evidence type="ECO:0000259" key="14">
    <source>
        <dbReference type="PROSITE" id="PS51671"/>
    </source>
</evidence>
<comment type="pathway">
    <text evidence="3 13">Amino-acid biosynthesis; L-threonine biosynthesis; L-threonine from L-aspartate: step 1/5.</text>
</comment>
<dbReference type="PANTHER" id="PTHR21499:SF3">
    <property type="entry name" value="ASPARTOKINASE"/>
    <property type="match status" value="1"/>
</dbReference>
<dbReference type="PANTHER" id="PTHR21499">
    <property type="entry name" value="ASPARTATE KINASE"/>
    <property type="match status" value="1"/>
</dbReference>
<evidence type="ECO:0000313" key="16">
    <source>
        <dbReference type="Proteomes" id="UP001374893"/>
    </source>
</evidence>
<evidence type="ECO:0000256" key="11">
    <source>
        <dbReference type="ARBA" id="ARBA00047872"/>
    </source>
</evidence>
<evidence type="ECO:0000256" key="4">
    <source>
        <dbReference type="ARBA" id="ARBA00010122"/>
    </source>
</evidence>
<dbReference type="PROSITE" id="PS51671">
    <property type="entry name" value="ACT"/>
    <property type="match status" value="2"/>
</dbReference>
<keyword evidence="10" id="KW-0457">Lysine biosynthesis</keyword>
<comment type="catalytic activity">
    <reaction evidence="11 12">
        <text>L-aspartate + ATP = 4-phospho-L-aspartate + ADP</text>
        <dbReference type="Rhea" id="RHEA:23776"/>
        <dbReference type="ChEBI" id="CHEBI:29991"/>
        <dbReference type="ChEBI" id="CHEBI:30616"/>
        <dbReference type="ChEBI" id="CHEBI:57535"/>
        <dbReference type="ChEBI" id="CHEBI:456216"/>
        <dbReference type="EC" id="2.7.2.4"/>
    </reaction>
</comment>
<evidence type="ECO:0000256" key="2">
    <source>
        <dbReference type="ARBA" id="ARBA00004986"/>
    </source>
</evidence>
<comment type="pathway">
    <text evidence="1 13">Amino-acid biosynthesis; L-lysine biosynthesis via DAP pathway; (S)-tetrahydrodipicolinate from L-aspartate: step 1/4.</text>
</comment>
<reference evidence="15 16" key="1">
    <citation type="submission" date="2021-06" db="EMBL/GenBank/DDBJ databases">
        <title>Complete genome of Haloferula helveola possessing various polysaccharide degrading enzymes.</title>
        <authorList>
            <person name="Takami H."/>
            <person name="Huang C."/>
            <person name="Hamasaki K."/>
        </authorList>
    </citation>
    <scope>NUCLEOTIDE SEQUENCE [LARGE SCALE GENOMIC DNA]</scope>
    <source>
        <strain evidence="15 16">CN-1</strain>
    </source>
</reference>
<name>A0ABM7RKI0_9BACT</name>
<evidence type="ECO:0000256" key="1">
    <source>
        <dbReference type="ARBA" id="ARBA00004766"/>
    </source>
</evidence>
<evidence type="ECO:0000256" key="8">
    <source>
        <dbReference type="ARBA" id="ARBA00022777"/>
    </source>
</evidence>
<dbReference type="SUPFAM" id="SSF55021">
    <property type="entry name" value="ACT-like"/>
    <property type="match status" value="2"/>
</dbReference>
<gene>
    <name evidence="15" type="ORF">HAHE_20930</name>
</gene>
<evidence type="ECO:0000256" key="12">
    <source>
        <dbReference type="RuleBase" id="RU003448"/>
    </source>
</evidence>
<dbReference type="InterPro" id="IPR001341">
    <property type="entry name" value="Asp_kinase"/>
</dbReference>
<dbReference type="NCBIfam" id="TIGR00657">
    <property type="entry name" value="asp_kinases"/>
    <property type="match status" value="1"/>
</dbReference>
<dbReference type="RefSeq" id="WP_338684233.1">
    <property type="nucleotide sequence ID" value="NZ_AP024702.1"/>
</dbReference>
<dbReference type="InterPro" id="IPR036393">
    <property type="entry name" value="AceGlu_kinase-like_sf"/>
</dbReference>
<evidence type="ECO:0000256" key="7">
    <source>
        <dbReference type="ARBA" id="ARBA00022741"/>
    </source>
</evidence>
<dbReference type="Pfam" id="PF22468">
    <property type="entry name" value="ACT_9"/>
    <property type="match status" value="1"/>
</dbReference>
<comment type="similarity">
    <text evidence="4 12">Belongs to the aspartokinase family.</text>
</comment>
<evidence type="ECO:0000256" key="5">
    <source>
        <dbReference type="ARBA" id="ARBA00022605"/>
    </source>
</evidence>
<evidence type="ECO:0000256" key="10">
    <source>
        <dbReference type="ARBA" id="ARBA00023154"/>
    </source>
</evidence>
<evidence type="ECO:0000313" key="15">
    <source>
        <dbReference type="EMBL" id="BCX48185.1"/>
    </source>
</evidence>
<dbReference type="InterPro" id="IPR001048">
    <property type="entry name" value="Asp/Glu/Uridylate_kinase"/>
</dbReference>
<accession>A0ABM7RKI0</accession>
<dbReference type="CDD" id="cd04936">
    <property type="entry name" value="ACT_AKii-LysC-BS-like_2"/>
    <property type="match status" value="1"/>
</dbReference>
<comment type="pathway">
    <text evidence="2 13">Amino-acid biosynthesis; L-methionine biosynthesis via de novo pathway; L-homoserine from L-aspartate: step 1/3.</text>
</comment>
<evidence type="ECO:0000256" key="6">
    <source>
        <dbReference type="ARBA" id="ARBA00022679"/>
    </source>
</evidence>
<dbReference type="InterPro" id="IPR054352">
    <property type="entry name" value="ACT_Aspartokinase"/>
</dbReference>
<dbReference type="Gene3D" id="3.30.2130.10">
    <property type="entry name" value="VC0802-like"/>
    <property type="match status" value="1"/>
</dbReference>
<dbReference type="CDD" id="cd04261">
    <property type="entry name" value="AAK_AKii-LysC-BS"/>
    <property type="match status" value="1"/>
</dbReference>
<dbReference type="Pfam" id="PF00696">
    <property type="entry name" value="AA_kinase"/>
    <property type="match status" value="1"/>
</dbReference>
<evidence type="ECO:0000256" key="9">
    <source>
        <dbReference type="ARBA" id="ARBA00022840"/>
    </source>
</evidence>
<keyword evidence="16" id="KW-1185">Reference proteome</keyword>
<keyword evidence="9" id="KW-0067">ATP-binding</keyword>
<proteinExistence type="inferred from homology"/>
<dbReference type="CDD" id="cd04913">
    <property type="entry name" value="ACT_AKii-LysC-BS-like_1"/>
    <property type="match status" value="1"/>
</dbReference>
<dbReference type="InterPro" id="IPR045865">
    <property type="entry name" value="ACT-like_dom_sf"/>
</dbReference>
<evidence type="ECO:0000256" key="3">
    <source>
        <dbReference type="ARBA" id="ARBA00005139"/>
    </source>
</evidence>
<keyword evidence="6 12" id="KW-0808">Transferase</keyword>
<dbReference type="NCBIfam" id="NF005154">
    <property type="entry name" value="PRK06635.1-2"/>
    <property type="match status" value="1"/>
</dbReference>
<dbReference type="EC" id="2.7.2.4" evidence="12"/>
<evidence type="ECO:0000256" key="13">
    <source>
        <dbReference type="RuleBase" id="RU004249"/>
    </source>
</evidence>
<dbReference type="Proteomes" id="UP001374893">
    <property type="component" value="Chromosome"/>
</dbReference>
<dbReference type="InterPro" id="IPR018042">
    <property type="entry name" value="Aspartate_kinase_CS"/>
</dbReference>
<dbReference type="InterPro" id="IPR005260">
    <property type="entry name" value="Asp_kin_monofn"/>
</dbReference>
<protein>
    <recommendedName>
        <fullName evidence="12">Aspartokinase</fullName>
        <ecNumber evidence="12">2.7.2.4</ecNumber>
    </recommendedName>
</protein>
<dbReference type="PIRSF" id="PIRSF000726">
    <property type="entry name" value="Asp_kin"/>
    <property type="match status" value="1"/>
</dbReference>
<organism evidence="15 16">
    <name type="scientific">Haloferula helveola</name>
    <dbReference type="NCBI Taxonomy" id="490095"/>
    <lineage>
        <taxon>Bacteria</taxon>
        <taxon>Pseudomonadati</taxon>
        <taxon>Verrucomicrobiota</taxon>
        <taxon>Verrucomicrobiia</taxon>
        <taxon>Verrucomicrobiales</taxon>
        <taxon>Verrucomicrobiaceae</taxon>
        <taxon>Haloferula</taxon>
    </lineage>
</organism>
<dbReference type="InterPro" id="IPR002912">
    <property type="entry name" value="ACT_dom"/>
</dbReference>
<sequence>MALIVQKYGGTSVGTIDRIRNVAARVKRTRDEGNQVAAVVSAMSGITDKLIGMAKEFGENPSEREMDVLLATGEQQSIALVSLALHELGVPALSVTGRQAGITTTGSHTRGRIDAIDPQFMKRSLEAGNALVVAGFQGITPDGLIHTLGRGGSDLTAIAVAAAVGADVCQILTDVDGVYTCDPRIVPNARKLPEISYDEMLELASSGAKVMQSRSVEFAKKYGVVFEVRSSLNDNPGTMVLEEHPDMENVVIRGVSIERSQARVTITGIPDEPGMSAKILCALGDAEINIDMIISNIASDGMARHSFTMHSNDLGKAQAALKPVLAEISGESKIETEAGIAKLSCVGIGMRSHSGVAATMFKALGEAGINIGMISTSEIKIAVTVDETRIEDAARAVHDAFELDKAPA</sequence>
<dbReference type="SUPFAM" id="SSF53633">
    <property type="entry name" value="Carbamate kinase-like"/>
    <property type="match status" value="1"/>
</dbReference>
<dbReference type="PROSITE" id="PS00324">
    <property type="entry name" value="ASPARTOKINASE"/>
    <property type="match status" value="1"/>
</dbReference>
<dbReference type="Pfam" id="PF01842">
    <property type="entry name" value="ACT"/>
    <property type="match status" value="1"/>
</dbReference>
<dbReference type="NCBIfam" id="NF005155">
    <property type="entry name" value="PRK06635.1-4"/>
    <property type="match status" value="1"/>
</dbReference>
<dbReference type="InterPro" id="IPR041740">
    <property type="entry name" value="AKii-LysC-BS"/>
</dbReference>
<keyword evidence="8 12" id="KW-0418">Kinase</keyword>